<keyword evidence="4" id="KW-1185">Reference proteome</keyword>
<reference evidence="3" key="1">
    <citation type="journal article" date="2014" name="Int. J. Syst. Evol. Microbiol.">
        <title>Complete genome sequence of Corynebacterium casei LMG S-19264T (=DSM 44701T), isolated from a smear-ripened cheese.</title>
        <authorList>
            <consortium name="US DOE Joint Genome Institute (JGI-PGF)"/>
            <person name="Walter F."/>
            <person name="Albersmeier A."/>
            <person name="Kalinowski J."/>
            <person name="Ruckert C."/>
        </authorList>
    </citation>
    <scope>NUCLEOTIDE SEQUENCE</scope>
    <source>
        <strain evidence="3">JCM 4477</strain>
    </source>
</reference>
<dbReference type="CDD" id="cd10959">
    <property type="entry name" value="CE4_NodB_like_3"/>
    <property type="match status" value="1"/>
</dbReference>
<evidence type="ECO:0000313" key="4">
    <source>
        <dbReference type="Proteomes" id="UP000630718"/>
    </source>
</evidence>
<gene>
    <name evidence="3" type="ORF">GCM10018772_67220</name>
</gene>
<organism evidence="3 4">
    <name type="scientific">Streptomyces fumanus</name>
    <dbReference type="NCBI Taxonomy" id="67302"/>
    <lineage>
        <taxon>Bacteria</taxon>
        <taxon>Bacillati</taxon>
        <taxon>Actinomycetota</taxon>
        <taxon>Actinomycetes</taxon>
        <taxon>Kitasatosporales</taxon>
        <taxon>Streptomycetaceae</taxon>
        <taxon>Streptomyces</taxon>
    </lineage>
</organism>
<evidence type="ECO:0000259" key="2">
    <source>
        <dbReference type="PROSITE" id="PS51677"/>
    </source>
</evidence>
<dbReference type="InterPro" id="IPR011330">
    <property type="entry name" value="Glyco_hydro/deAcase_b/a-brl"/>
</dbReference>
<dbReference type="AlphaFoldDB" id="A0A919AYI0"/>
<sequence length="309" mass="33023">MSGRVSDGRAVRMNGRGSGGRAVRMSRQAPGGRPLRVLAPCAVVLAPCAVALAHIGPAATWLPGVRRRWWPGLAGQGHPGHVALTFDDGPDPVSTPRFLDVLDDLGVRATFFVLGENVSRYPAVARETVSRGHELAVHGWRHDRPWLPAPGRDARELYRAARVVYDVTGHRPRWYRPPYGILTSGRWAAARRCGLRPVLWTAWGRDWTADATPASVRATVAADLRGGGTVLLHDTDHASAPGSWRSALGALPHIVDACRTAALTVGPLTGHGIRGEPAAHREGPEPPYPMRPVTPPSPTGPGGSGWSLP</sequence>
<evidence type="ECO:0000313" key="3">
    <source>
        <dbReference type="EMBL" id="GHF32032.1"/>
    </source>
</evidence>
<dbReference type="PANTHER" id="PTHR10587">
    <property type="entry name" value="GLYCOSYL TRANSFERASE-RELATED"/>
    <property type="match status" value="1"/>
</dbReference>
<dbReference type="SUPFAM" id="SSF88713">
    <property type="entry name" value="Glycoside hydrolase/deacetylase"/>
    <property type="match status" value="1"/>
</dbReference>
<feature type="domain" description="NodB homology" evidence="2">
    <location>
        <begin position="80"/>
        <end position="266"/>
    </location>
</feature>
<dbReference type="Pfam" id="PF01522">
    <property type="entry name" value="Polysacc_deac_1"/>
    <property type="match status" value="1"/>
</dbReference>
<dbReference type="InterPro" id="IPR050248">
    <property type="entry name" value="Polysacc_deacetylase_ArnD"/>
</dbReference>
<dbReference type="PANTHER" id="PTHR10587:SF137">
    <property type="entry name" value="4-DEOXY-4-FORMAMIDO-L-ARABINOSE-PHOSPHOUNDECAPRENOL DEFORMYLASE ARND-RELATED"/>
    <property type="match status" value="1"/>
</dbReference>
<reference evidence="3" key="2">
    <citation type="submission" date="2020-09" db="EMBL/GenBank/DDBJ databases">
        <authorList>
            <person name="Sun Q."/>
            <person name="Ohkuma M."/>
        </authorList>
    </citation>
    <scope>NUCLEOTIDE SEQUENCE</scope>
    <source>
        <strain evidence="3">JCM 4477</strain>
    </source>
</reference>
<proteinExistence type="predicted"/>
<feature type="compositionally biased region" description="Basic and acidic residues" evidence="1">
    <location>
        <begin position="273"/>
        <end position="284"/>
    </location>
</feature>
<evidence type="ECO:0000256" key="1">
    <source>
        <dbReference type="SAM" id="MobiDB-lite"/>
    </source>
</evidence>
<protein>
    <submittedName>
        <fullName evidence="3">Polysaccharide deacetylase familiy protein</fullName>
    </submittedName>
</protein>
<dbReference type="GO" id="GO:0016810">
    <property type="term" value="F:hydrolase activity, acting on carbon-nitrogen (but not peptide) bonds"/>
    <property type="evidence" value="ECO:0007669"/>
    <property type="project" value="InterPro"/>
</dbReference>
<name>A0A919AYI0_9ACTN</name>
<feature type="compositionally biased region" description="Gly residues" evidence="1">
    <location>
        <begin position="300"/>
        <end position="309"/>
    </location>
</feature>
<dbReference type="PROSITE" id="PS51677">
    <property type="entry name" value="NODB"/>
    <property type="match status" value="1"/>
</dbReference>
<feature type="compositionally biased region" description="Pro residues" evidence="1">
    <location>
        <begin position="285"/>
        <end position="299"/>
    </location>
</feature>
<feature type="region of interest" description="Disordered" evidence="1">
    <location>
        <begin position="1"/>
        <end position="29"/>
    </location>
</feature>
<accession>A0A919AYI0</accession>
<dbReference type="Proteomes" id="UP000630718">
    <property type="component" value="Unassembled WGS sequence"/>
</dbReference>
<dbReference type="Gene3D" id="3.20.20.370">
    <property type="entry name" value="Glycoside hydrolase/deacetylase"/>
    <property type="match status" value="1"/>
</dbReference>
<feature type="compositionally biased region" description="Basic and acidic residues" evidence="1">
    <location>
        <begin position="1"/>
        <end position="10"/>
    </location>
</feature>
<dbReference type="InterPro" id="IPR002509">
    <property type="entry name" value="NODB_dom"/>
</dbReference>
<comment type="caution">
    <text evidence="3">The sequence shown here is derived from an EMBL/GenBank/DDBJ whole genome shotgun (WGS) entry which is preliminary data.</text>
</comment>
<dbReference type="EMBL" id="BNBI01000021">
    <property type="protein sequence ID" value="GHF32032.1"/>
    <property type="molecule type" value="Genomic_DNA"/>
</dbReference>
<dbReference type="GO" id="GO:0005975">
    <property type="term" value="P:carbohydrate metabolic process"/>
    <property type="evidence" value="ECO:0007669"/>
    <property type="project" value="InterPro"/>
</dbReference>
<feature type="region of interest" description="Disordered" evidence="1">
    <location>
        <begin position="271"/>
        <end position="309"/>
    </location>
</feature>